<comment type="caution">
    <text evidence="1">The sequence shown here is derived from an EMBL/GenBank/DDBJ whole genome shotgun (WGS) entry which is preliminary data.</text>
</comment>
<sequence>MFLPSKRIENDQLVLRRTLLASAIAHQRFDFPDLHTSDLMDPDQQWCRNRLNAMPDLANLCTSNTKEDRQLRIGFQFVHIAKCIEKLTRLIWGIGARSHYFSSTFIWWWSV</sequence>
<gene>
    <name evidence="1" type="ORF">CR105_22060</name>
</gene>
<dbReference type="EMBL" id="PDOC01000020">
    <property type="protein sequence ID" value="PIL42799.1"/>
    <property type="molecule type" value="Genomic_DNA"/>
</dbReference>
<reference evidence="1 2" key="1">
    <citation type="submission" date="2017-10" db="EMBL/GenBank/DDBJ databases">
        <title>Massilia psychrophilum sp. nov., a novel purple-pigmented bacterium isolated from Tianshan glacier, Xinjiang Municipality, China.</title>
        <authorList>
            <person name="Wang H."/>
        </authorList>
    </citation>
    <scope>NUCLEOTIDE SEQUENCE [LARGE SCALE GENOMIC DNA]</scope>
    <source>
        <strain evidence="1 2">JCM 30074</strain>
    </source>
</reference>
<organism evidence="1 2">
    <name type="scientific">Massilia eurypsychrophila</name>
    <dbReference type="NCBI Taxonomy" id="1485217"/>
    <lineage>
        <taxon>Bacteria</taxon>
        <taxon>Pseudomonadati</taxon>
        <taxon>Pseudomonadota</taxon>
        <taxon>Betaproteobacteria</taxon>
        <taxon>Burkholderiales</taxon>
        <taxon>Oxalobacteraceae</taxon>
        <taxon>Telluria group</taxon>
        <taxon>Massilia</taxon>
    </lineage>
</organism>
<evidence type="ECO:0000313" key="1">
    <source>
        <dbReference type="EMBL" id="PIL42799.1"/>
    </source>
</evidence>
<evidence type="ECO:0000313" key="2">
    <source>
        <dbReference type="Proteomes" id="UP000230390"/>
    </source>
</evidence>
<protein>
    <submittedName>
        <fullName evidence="1">Uncharacterized protein</fullName>
    </submittedName>
</protein>
<accession>A0A2G8T9Y6</accession>
<keyword evidence="2" id="KW-1185">Reference proteome</keyword>
<name>A0A2G8T9Y6_9BURK</name>
<proteinExistence type="predicted"/>
<dbReference type="AlphaFoldDB" id="A0A2G8T9Y6"/>
<dbReference type="Proteomes" id="UP000230390">
    <property type="component" value="Unassembled WGS sequence"/>
</dbReference>